<dbReference type="InterPro" id="IPR009014">
    <property type="entry name" value="Transketo_C/PFOR_II"/>
</dbReference>
<dbReference type="FunFam" id="3.40.50.920:FF:000001">
    <property type="entry name" value="Pyruvate dehydrogenase E1 beta subunit"/>
    <property type="match status" value="1"/>
</dbReference>
<accession>W0I507</accession>
<feature type="domain" description="Transketolase-like pyrimidine-binding" evidence="4">
    <location>
        <begin position="7"/>
        <end position="183"/>
    </location>
</feature>
<dbReference type="InterPro" id="IPR029061">
    <property type="entry name" value="THDP-binding"/>
</dbReference>
<dbReference type="EMBL" id="CP006965">
    <property type="protein sequence ID" value="AHF79453.1"/>
    <property type="molecule type" value="Genomic_DNA"/>
</dbReference>
<dbReference type="CDD" id="cd07036">
    <property type="entry name" value="TPP_PYR_E1-PDHc-beta_like"/>
    <property type="match status" value="1"/>
</dbReference>
<protein>
    <submittedName>
        <fullName evidence="5">Pyruvate dehydrogenase subunit beta</fullName>
    </submittedName>
</protein>
<evidence type="ECO:0000256" key="1">
    <source>
        <dbReference type="ARBA" id="ARBA00001964"/>
    </source>
</evidence>
<dbReference type="GO" id="GO:0044272">
    <property type="term" value="P:sulfur compound biosynthetic process"/>
    <property type="evidence" value="ECO:0007669"/>
    <property type="project" value="UniProtKB-ARBA"/>
</dbReference>
<gene>
    <name evidence="5" type="ORF">TES1_0056</name>
</gene>
<organism evidence="5 6">
    <name type="scientific">Thermococcus paralvinellae</name>
    <dbReference type="NCBI Taxonomy" id="582419"/>
    <lineage>
        <taxon>Archaea</taxon>
        <taxon>Methanobacteriati</taxon>
        <taxon>Methanobacteriota</taxon>
        <taxon>Thermococci</taxon>
        <taxon>Thermococcales</taxon>
        <taxon>Thermococcaceae</taxon>
        <taxon>Thermococcus</taxon>
    </lineage>
</organism>
<keyword evidence="6" id="KW-1185">Reference proteome</keyword>
<dbReference type="SMART" id="SM00861">
    <property type="entry name" value="Transket_pyr"/>
    <property type="match status" value="1"/>
</dbReference>
<evidence type="ECO:0000259" key="4">
    <source>
        <dbReference type="SMART" id="SM00861"/>
    </source>
</evidence>
<dbReference type="Pfam" id="PF02779">
    <property type="entry name" value="Transket_pyr"/>
    <property type="match status" value="1"/>
</dbReference>
<evidence type="ECO:0000256" key="2">
    <source>
        <dbReference type="ARBA" id="ARBA00023002"/>
    </source>
</evidence>
<dbReference type="FunFam" id="3.40.50.970:FF:000001">
    <property type="entry name" value="Pyruvate dehydrogenase E1 beta subunit"/>
    <property type="match status" value="1"/>
</dbReference>
<proteinExistence type="predicted"/>
<evidence type="ECO:0000313" key="5">
    <source>
        <dbReference type="EMBL" id="AHF79453.1"/>
    </source>
</evidence>
<sequence length="327" mass="35238">MAMVREITFAQAINEALDYEMSKDEKVIIMGEDVGRYGGIFGATAGLYEKYGPERVRDTPISEAGFIGAAIGAAATGLLRPVVELMFIDFLGVTFDQIFNQAAKMRYMFGGKAKIPMVLRTTCGAGFAAAAQHSQSLHALFVHVPGLKVVMPSTPYDAKGLLISSIEDDDPVIFIEHKGLYGIKGPVPEEPYTIPLGEADVKKEGKDVTIVATAAMVHKALEAAKKLEEEGISVEVVDPRTLVPLDVDTIVNSIKKTGRLVVVDEGYPRCSFATDIAAIAASKAFEYLKAPVKLVTPPATPIPFSPALEKEWIPSAEKIEKAVKEIL</sequence>
<dbReference type="NCBIfam" id="NF006667">
    <property type="entry name" value="PRK09212.1"/>
    <property type="match status" value="1"/>
</dbReference>
<dbReference type="Proteomes" id="UP000019027">
    <property type="component" value="Chromosome"/>
</dbReference>
<dbReference type="PANTHER" id="PTHR43257">
    <property type="entry name" value="PYRUVATE DEHYDROGENASE E1 COMPONENT BETA SUBUNIT"/>
    <property type="match status" value="1"/>
</dbReference>
<name>W0I507_9EURY</name>
<dbReference type="AlphaFoldDB" id="W0I507"/>
<keyword evidence="5" id="KW-0670">Pyruvate</keyword>
<dbReference type="Gene3D" id="3.40.50.920">
    <property type="match status" value="1"/>
</dbReference>
<dbReference type="SUPFAM" id="SSF52518">
    <property type="entry name" value="Thiamin diphosphate-binding fold (THDP-binding)"/>
    <property type="match status" value="1"/>
</dbReference>
<keyword evidence="2" id="KW-0560">Oxidoreductase</keyword>
<dbReference type="GO" id="GO:0016491">
    <property type="term" value="F:oxidoreductase activity"/>
    <property type="evidence" value="ECO:0007669"/>
    <property type="project" value="UniProtKB-KW"/>
</dbReference>
<evidence type="ECO:0000256" key="3">
    <source>
        <dbReference type="ARBA" id="ARBA00023052"/>
    </source>
</evidence>
<dbReference type="Pfam" id="PF02780">
    <property type="entry name" value="Transketolase_C"/>
    <property type="match status" value="1"/>
</dbReference>
<dbReference type="InterPro" id="IPR005475">
    <property type="entry name" value="Transketolase-like_Pyr-bd"/>
</dbReference>
<evidence type="ECO:0000313" key="6">
    <source>
        <dbReference type="Proteomes" id="UP000019027"/>
    </source>
</evidence>
<reference evidence="5 6" key="1">
    <citation type="journal article" date="2014" name="Int. J. Syst. Evol. Microbiol.">
        <title>Thermococcus paralvinellae sp. nov. and Thermococcus cleftensis sp. nov. of hyperthermophilic heterotrophs from deep-sea hydrothermal vents.</title>
        <authorList>
            <person name="Hensley S.A."/>
            <person name="Jung J.H."/>
            <person name="Park C.S."/>
            <person name="Holden J.F."/>
        </authorList>
    </citation>
    <scope>NUCLEOTIDE SEQUENCE [LARGE SCALE GENOMIC DNA]</scope>
    <source>
        <strain evidence="5 6">ES1</strain>
    </source>
</reference>
<keyword evidence="3" id="KW-0786">Thiamine pyrophosphate</keyword>
<dbReference type="GO" id="GO:0006082">
    <property type="term" value="P:organic acid metabolic process"/>
    <property type="evidence" value="ECO:0007669"/>
    <property type="project" value="UniProtKB-ARBA"/>
</dbReference>
<dbReference type="Gene3D" id="3.40.50.970">
    <property type="match status" value="1"/>
</dbReference>
<dbReference type="STRING" id="582419.TES1_0056"/>
<comment type="cofactor">
    <cofactor evidence="1">
        <name>thiamine diphosphate</name>
        <dbReference type="ChEBI" id="CHEBI:58937"/>
    </cofactor>
</comment>
<dbReference type="HOGENOM" id="CLU_012907_1_0_2"/>
<dbReference type="KEGG" id="ths:TES1_0056"/>
<dbReference type="PANTHER" id="PTHR43257:SF2">
    <property type="entry name" value="PYRUVATE DEHYDROGENASE E1 COMPONENT SUBUNIT BETA"/>
    <property type="match status" value="1"/>
</dbReference>
<dbReference type="InterPro" id="IPR033248">
    <property type="entry name" value="Transketolase_C"/>
</dbReference>
<dbReference type="SUPFAM" id="SSF52922">
    <property type="entry name" value="TK C-terminal domain-like"/>
    <property type="match status" value="1"/>
</dbReference>